<dbReference type="Proteomes" id="UP000319502">
    <property type="component" value="Unassembled WGS sequence"/>
</dbReference>
<feature type="compositionally biased region" description="Pro residues" evidence="1">
    <location>
        <begin position="57"/>
        <end position="75"/>
    </location>
</feature>
<sequence>MLSLSGCASIQNAVDTVKAKLPAPAEQTDVSDTDTTTETAPVQAPAKRPIKPVRKPAAPPPAPTPSPPPPAPATPAPVTRLASRPTIAGPAWLAKCATLQSAGGAVRCDADSLLARPSATVQVFTRDPALAVKTSGGDITLRPGLPHRYRFFVLP</sequence>
<gene>
    <name evidence="2" type="ORF">FHP91_04300</name>
</gene>
<feature type="region of interest" description="Disordered" evidence="1">
    <location>
        <begin position="16"/>
        <end position="83"/>
    </location>
</feature>
<feature type="compositionally biased region" description="Low complexity" evidence="1">
    <location>
        <begin position="28"/>
        <end position="47"/>
    </location>
</feature>
<evidence type="ECO:0000313" key="2">
    <source>
        <dbReference type="EMBL" id="TVO58888.1"/>
    </source>
</evidence>
<reference evidence="2 3" key="1">
    <citation type="submission" date="2019-07" db="EMBL/GenBank/DDBJ databases">
        <title>The pathways for chlorine oxyanion respiration interact through the shared metabolite chlorate.</title>
        <authorList>
            <person name="Barnum T.P."/>
            <person name="Cheng Y."/>
            <person name="Hill K.A."/>
            <person name="Lucas L.N."/>
            <person name="Carlson H.K."/>
            <person name="Coates J.D."/>
        </authorList>
    </citation>
    <scope>NUCLEOTIDE SEQUENCE [LARGE SCALE GENOMIC DNA]</scope>
    <source>
        <strain evidence="2 3">SFB-3</strain>
    </source>
</reference>
<comment type="caution">
    <text evidence="2">The sequence shown here is derived from an EMBL/GenBank/DDBJ whole genome shotgun (WGS) entry which is preliminary data.</text>
</comment>
<organism evidence="2 3">
    <name type="scientific">Denitromonas halophila</name>
    <dbReference type="NCBI Taxonomy" id="1629404"/>
    <lineage>
        <taxon>Bacteria</taxon>
        <taxon>Pseudomonadati</taxon>
        <taxon>Pseudomonadota</taxon>
        <taxon>Betaproteobacteria</taxon>
        <taxon>Rhodocyclales</taxon>
        <taxon>Zoogloeaceae</taxon>
        <taxon>Denitromonas</taxon>
    </lineage>
</organism>
<dbReference type="OrthoDB" id="9182855at2"/>
<name>A0A557R152_9RHOO</name>
<accession>A0A557R152</accession>
<proteinExistence type="predicted"/>
<dbReference type="RefSeq" id="WP_144308405.1">
    <property type="nucleotide sequence ID" value="NZ_VMNK01000003.1"/>
</dbReference>
<evidence type="ECO:0000313" key="3">
    <source>
        <dbReference type="Proteomes" id="UP000319502"/>
    </source>
</evidence>
<dbReference type="AlphaFoldDB" id="A0A557R152"/>
<protein>
    <submittedName>
        <fullName evidence="2">Uncharacterized protein</fullName>
    </submittedName>
</protein>
<evidence type="ECO:0000256" key="1">
    <source>
        <dbReference type="SAM" id="MobiDB-lite"/>
    </source>
</evidence>
<keyword evidence="3" id="KW-1185">Reference proteome</keyword>
<dbReference type="EMBL" id="VMNK01000003">
    <property type="protein sequence ID" value="TVO58888.1"/>
    <property type="molecule type" value="Genomic_DNA"/>
</dbReference>